<organism evidence="2 3">
    <name type="scientific">Domibacillus aminovorans</name>
    <dbReference type="NCBI Taxonomy" id="29332"/>
    <lineage>
        <taxon>Bacteria</taxon>
        <taxon>Bacillati</taxon>
        <taxon>Bacillota</taxon>
        <taxon>Bacilli</taxon>
        <taxon>Bacillales</taxon>
        <taxon>Bacillaceae</taxon>
        <taxon>Domibacillus</taxon>
    </lineage>
</organism>
<dbReference type="Pfam" id="PF00583">
    <property type="entry name" value="Acetyltransf_1"/>
    <property type="match status" value="1"/>
</dbReference>
<dbReference type="InterPro" id="IPR016181">
    <property type="entry name" value="Acyl_CoA_acyltransferase"/>
</dbReference>
<evidence type="ECO:0000313" key="3">
    <source>
        <dbReference type="Proteomes" id="UP000077271"/>
    </source>
</evidence>
<dbReference type="PANTHER" id="PTHR13538">
    <property type="entry name" value="N-ACETYLTRANSFERASE 6"/>
    <property type="match status" value="1"/>
</dbReference>
<dbReference type="GO" id="GO:0005737">
    <property type="term" value="C:cytoplasm"/>
    <property type="evidence" value="ECO:0007669"/>
    <property type="project" value="TreeGrafter"/>
</dbReference>
<protein>
    <submittedName>
        <fullName evidence="2">GNAT family acetyltransferase</fullName>
    </submittedName>
</protein>
<comment type="caution">
    <text evidence="2">The sequence shown here is derived from an EMBL/GenBank/DDBJ whole genome shotgun (WGS) entry which is preliminary data.</text>
</comment>
<dbReference type="InterPro" id="IPR000182">
    <property type="entry name" value="GNAT_dom"/>
</dbReference>
<dbReference type="RefSeq" id="WP_063974437.1">
    <property type="nucleotide sequence ID" value="NZ_LQWZ01000007.1"/>
</dbReference>
<dbReference type="AlphaFoldDB" id="A0A177KZL9"/>
<evidence type="ECO:0000259" key="1">
    <source>
        <dbReference type="PROSITE" id="PS51186"/>
    </source>
</evidence>
<dbReference type="PROSITE" id="PS51186">
    <property type="entry name" value="GNAT"/>
    <property type="match status" value="1"/>
</dbReference>
<dbReference type="GO" id="GO:1905502">
    <property type="term" value="F:acetyl-CoA binding"/>
    <property type="evidence" value="ECO:0007669"/>
    <property type="project" value="TreeGrafter"/>
</dbReference>
<dbReference type="GO" id="GO:0008080">
    <property type="term" value="F:N-acetyltransferase activity"/>
    <property type="evidence" value="ECO:0007669"/>
    <property type="project" value="InterPro"/>
</dbReference>
<dbReference type="EMBL" id="LQWZ01000007">
    <property type="protein sequence ID" value="OAH58596.1"/>
    <property type="molecule type" value="Genomic_DNA"/>
</dbReference>
<gene>
    <name evidence="2" type="ORF">AWH48_16445</name>
</gene>
<dbReference type="CDD" id="cd04301">
    <property type="entry name" value="NAT_SF"/>
    <property type="match status" value="1"/>
</dbReference>
<proteinExistence type="predicted"/>
<feature type="domain" description="N-acetyltransferase" evidence="1">
    <location>
        <begin position="4"/>
        <end position="151"/>
    </location>
</feature>
<dbReference type="InterPro" id="IPR039840">
    <property type="entry name" value="NAA80"/>
</dbReference>
<name>A0A177KZL9_9BACI</name>
<keyword evidence="2" id="KW-0808">Transferase</keyword>
<dbReference type="SUPFAM" id="SSF55729">
    <property type="entry name" value="Acyl-CoA N-acyltransferases (Nat)"/>
    <property type="match status" value="1"/>
</dbReference>
<dbReference type="Gene3D" id="3.40.630.30">
    <property type="match status" value="1"/>
</dbReference>
<dbReference type="OrthoDB" id="9789053at2"/>
<sequence length="157" mass="18342">MQIISVREHPEYKEKAIKYIQSKWANENSMKVYENCIIHSITTASPLPIWYLMEEQGEIIGCAGLISNDFISRMDLWPWICALYIEKSYRGRSLGKELLLRAKDDAEKAGFNKVFLCTDHIGYYEKHGFTYIGEGYHPWGSSSRIYKYNNQNNHFSV</sequence>
<evidence type="ECO:0000313" key="2">
    <source>
        <dbReference type="EMBL" id="OAH58596.1"/>
    </source>
</evidence>
<reference evidence="2 3" key="1">
    <citation type="submission" date="2016-01" db="EMBL/GenBank/DDBJ databases">
        <title>Investigation of taxonomic status of Bacillus aminovorans.</title>
        <authorList>
            <person name="Verma A."/>
            <person name="Pal Y."/>
            <person name="Krishnamurthi S."/>
        </authorList>
    </citation>
    <scope>NUCLEOTIDE SEQUENCE [LARGE SCALE GENOMIC DNA]</scope>
    <source>
        <strain evidence="2 3">DSM 4337</strain>
    </source>
</reference>
<dbReference type="PANTHER" id="PTHR13538:SF4">
    <property type="entry name" value="N-ALPHA-ACETYLTRANSFERASE 80"/>
    <property type="match status" value="1"/>
</dbReference>
<dbReference type="Proteomes" id="UP000077271">
    <property type="component" value="Unassembled WGS sequence"/>
</dbReference>
<accession>A0A177KZL9</accession>